<dbReference type="GO" id="GO:0006012">
    <property type="term" value="P:galactose metabolic process"/>
    <property type="evidence" value="ECO:0007669"/>
    <property type="project" value="UniProtKB-UniPathway"/>
</dbReference>
<dbReference type="EC" id="5.1.3.-" evidence="8"/>
<dbReference type="Pfam" id="PF16363">
    <property type="entry name" value="GDP_Man_Dehyd"/>
    <property type="match status" value="1"/>
</dbReference>
<dbReference type="InterPro" id="IPR036291">
    <property type="entry name" value="NAD(P)-bd_dom_sf"/>
</dbReference>
<dbReference type="PANTHER" id="PTHR43725:SF47">
    <property type="entry name" value="UDP-GLUCOSE 4-EPIMERASE"/>
    <property type="match status" value="1"/>
</dbReference>
<accession>A8J9S9</accession>
<dbReference type="EMBL" id="CM008965">
    <property type="protein sequence ID" value="PNW83948.1"/>
    <property type="molecule type" value="Genomic_DNA"/>
</dbReference>
<dbReference type="GO" id="GO:0003978">
    <property type="term" value="F:UDP-glucose 4-epimerase activity"/>
    <property type="evidence" value="ECO:0007669"/>
    <property type="project" value="UniProtKB-UniRule"/>
</dbReference>
<evidence type="ECO:0000313" key="11">
    <source>
        <dbReference type="Proteomes" id="UP000006906"/>
    </source>
</evidence>
<organism evidence="10 11">
    <name type="scientific">Chlamydomonas reinhardtii</name>
    <name type="common">Chlamydomonas smithii</name>
    <dbReference type="NCBI Taxonomy" id="3055"/>
    <lineage>
        <taxon>Eukaryota</taxon>
        <taxon>Viridiplantae</taxon>
        <taxon>Chlorophyta</taxon>
        <taxon>core chlorophytes</taxon>
        <taxon>Chlorophyceae</taxon>
        <taxon>CS clade</taxon>
        <taxon>Chlamydomonadales</taxon>
        <taxon>Chlamydomonadaceae</taxon>
        <taxon>Chlamydomonas</taxon>
    </lineage>
</organism>
<dbReference type="GeneID" id="5724233"/>
<sequence>MSLAGKNIFVTGGLGFIGSHTVLVLLEHGATVHLIDNMANSFERVFEHMKKLAGDKADKMKFTKCDINDKETLTTIFEKEHFDCVIHFAGYKAVGESVDKPLEYYHNNFVGTVILLEVMRAHKCKNMVFSSSCTVYGMPDEVPITESAPLKAISPYGRTKLFQEDMFRDLAVSDKDWRILLLRYFNPIGAHPSGELGEHPVGIPNNLMPYIQQVALGQREFLRVFGNDYPTPDGTAIRDYIHVMDLAEGHVSAVVKTLATPDLGCTPINLGTGKGTSVLEMIKAFENASGKKVEHKLVDRRPGDSVAVWAATETAEEKLGWKSKYDVDDMCKHQWAWASKYPQGYETPL</sequence>
<dbReference type="FunCoup" id="A8J9S9">
    <property type="interactions" value="1078"/>
</dbReference>
<evidence type="ECO:0000313" key="10">
    <source>
        <dbReference type="EMBL" id="PNW83948.1"/>
    </source>
</evidence>
<reference evidence="10 11" key="1">
    <citation type="journal article" date="2007" name="Science">
        <title>The Chlamydomonas genome reveals the evolution of key animal and plant functions.</title>
        <authorList>
            <person name="Merchant S.S."/>
            <person name="Prochnik S.E."/>
            <person name="Vallon O."/>
            <person name="Harris E.H."/>
            <person name="Karpowicz S.J."/>
            <person name="Witman G.B."/>
            <person name="Terry A."/>
            <person name="Salamov A."/>
            <person name="Fritz-Laylin L.K."/>
            <person name="Marechal-Drouard L."/>
            <person name="Marshall W.F."/>
            <person name="Qu L.H."/>
            <person name="Nelson D.R."/>
            <person name="Sanderfoot A.A."/>
            <person name="Spalding M.H."/>
            <person name="Kapitonov V.V."/>
            <person name="Ren Q."/>
            <person name="Ferris P."/>
            <person name="Lindquist E."/>
            <person name="Shapiro H."/>
            <person name="Lucas S.M."/>
            <person name="Grimwood J."/>
            <person name="Schmutz J."/>
            <person name="Cardol P."/>
            <person name="Cerutti H."/>
            <person name="Chanfreau G."/>
            <person name="Chen C.L."/>
            <person name="Cognat V."/>
            <person name="Croft M.T."/>
            <person name="Dent R."/>
            <person name="Dutcher S."/>
            <person name="Fernandez E."/>
            <person name="Fukuzawa H."/>
            <person name="Gonzalez-Ballester D."/>
            <person name="Gonzalez-Halphen D."/>
            <person name="Hallmann A."/>
            <person name="Hanikenne M."/>
            <person name="Hippler M."/>
            <person name="Inwood W."/>
            <person name="Jabbari K."/>
            <person name="Kalanon M."/>
            <person name="Kuras R."/>
            <person name="Lefebvre P.A."/>
            <person name="Lemaire S.D."/>
            <person name="Lobanov A.V."/>
            <person name="Lohr M."/>
            <person name="Manuell A."/>
            <person name="Meier I."/>
            <person name="Mets L."/>
            <person name="Mittag M."/>
            <person name="Mittelmeier T."/>
            <person name="Moroney J.V."/>
            <person name="Moseley J."/>
            <person name="Napoli C."/>
            <person name="Nedelcu A.M."/>
            <person name="Niyogi K."/>
            <person name="Novoselov S.V."/>
            <person name="Paulsen I.T."/>
            <person name="Pazour G."/>
            <person name="Purton S."/>
            <person name="Ral J.P."/>
            <person name="Riano-Pachon D.M."/>
            <person name="Riekhof W."/>
            <person name="Rymarquis L."/>
            <person name="Schroda M."/>
            <person name="Stern D."/>
            <person name="Umen J."/>
            <person name="Willows R."/>
            <person name="Wilson N."/>
            <person name="Zimmer S.L."/>
            <person name="Allmer J."/>
            <person name="Balk J."/>
            <person name="Bisova K."/>
            <person name="Chen C.J."/>
            <person name="Elias M."/>
            <person name="Gendler K."/>
            <person name="Hauser C."/>
            <person name="Lamb M.R."/>
            <person name="Ledford H."/>
            <person name="Long J.C."/>
            <person name="Minagawa J."/>
            <person name="Page M.D."/>
            <person name="Pan J."/>
            <person name="Pootakham W."/>
            <person name="Roje S."/>
            <person name="Rose A."/>
            <person name="Stahlberg E."/>
            <person name="Terauchi A.M."/>
            <person name="Yang P."/>
            <person name="Ball S."/>
            <person name="Bowler C."/>
            <person name="Dieckmann C.L."/>
            <person name="Gladyshev V.N."/>
            <person name="Green P."/>
            <person name="Jorgensen R."/>
            <person name="Mayfield S."/>
            <person name="Mueller-Roeber B."/>
            <person name="Rajamani S."/>
            <person name="Sayre R.T."/>
            <person name="Brokstein P."/>
            <person name="Dubchak I."/>
            <person name="Goodstein D."/>
            <person name="Hornick L."/>
            <person name="Huang Y.W."/>
            <person name="Jhaveri J."/>
            <person name="Luo Y."/>
            <person name="Martinez D."/>
            <person name="Ngau W.C."/>
            <person name="Otillar B."/>
            <person name="Poliakov A."/>
            <person name="Porter A."/>
            <person name="Szajkowski L."/>
            <person name="Werner G."/>
            <person name="Zhou K."/>
            <person name="Grigoriev I.V."/>
            <person name="Rokhsar D.S."/>
            <person name="Grossman A.R."/>
        </authorList>
    </citation>
    <scope>NUCLEOTIDE SEQUENCE [LARGE SCALE GENOMIC DNA]</scope>
    <source>
        <strain evidence="11">CC-503</strain>
    </source>
</reference>
<evidence type="ECO:0000256" key="1">
    <source>
        <dbReference type="ARBA" id="ARBA00000083"/>
    </source>
</evidence>
<keyword evidence="8" id="KW-0119">Carbohydrate metabolism</keyword>
<comment type="similarity">
    <text evidence="4 8">Belongs to the NAD(P)-dependent epimerase/dehydratase family.</text>
</comment>
<dbReference type="GO" id="GO:0005829">
    <property type="term" value="C:cytosol"/>
    <property type="evidence" value="ECO:0000318"/>
    <property type="project" value="GO_Central"/>
</dbReference>
<keyword evidence="11" id="KW-1185">Reference proteome</keyword>
<dbReference type="PaxDb" id="3055-EDO99388"/>
<dbReference type="NCBIfam" id="TIGR01179">
    <property type="entry name" value="galE"/>
    <property type="match status" value="1"/>
</dbReference>
<dbReference type="InterPro" id="IPR016040">
    <property type="entry name" value="NAD(P)-bd_dom"/>
</dbReference>
<evidence type="ECO:0000256" key="5">
    <source>
        <dbReference type="ARBA" id="ARBA00013189"/>
    </source>
</evidence>
<dbReference type="GO" id="GO:0005996">
    <property type="term" value="P:monosaccharide metabolic process"/>
    <property type="evidence" value="ECO:0000318"/>
    <property type="project" value="GO_Central"/>
</dbReference>
<dbReference type="eggNOG" id="KOG1371">
    <property type="taxonomic scope" value="Eukaryota"/>
</dbReference>
<evidence type="ECO:0000259" key="9">
    <source>
        <dbReference type="Pfam" id="PF16363"/>
    </source>
</evidence>
<dbReference type="UniPathway" id="UPA00214"/>
<comment type="cofactor">
    <cofactor evidence="2 8">
        <name>NAD(+)</name>
        <dbReference type="ChEBI" id="CHEBI:57540"/>
    </cofactor>
</comment>
<keyword evidence="6 8" id="KW-0520">NAD</keyword>
<evidence type="ECO:0000256" key="3">
    <source>
        <dbReference type="ARBA" id="ARBA00004947"/>
    </source>
</evidence>
<keyword evidence="7 8" id="KW-0413">Isomerase</keyword>
<comment type="pathway">
    <text evidence="3 8">Carbohydrate metabolism; galactose metabolism.</text>
</comment>
<dbReference type="AlphaFoldDB" id="A8J9S9"/>
<evidence type="ECO:0000256" key="7">
    <source>
        <dbReference type="ARBA" id="ARBA00023235"/>
    </source>
</evidence>
<evidence type="ECO:0000256" key="2">
    <source>
        <dbReference type="ARBA" id="ARBA00001911"/>
    </source>
</evidence>
<dbReference type="RefSeq" id="XP_001698706.1">
    <property type="nucleotide sequence ID" value="XM_001698654.2"/>
</dbReference>
<dbReference type="Gene3D" id="3.90.25.10">
    <property type="entry name" value="UDP-galactose 4-epimerase, domain 1"/>
    <property type="match status" value="1"/>
</dbReference>
<dbReference type="ExpressionAtlas" id="A8J9S9">
    <property type="expression patterns" value="baseline"/>
</dbReference>
<dbReference type="KEGG" id="cre:CHLRE_04g214502v5"/>
<dbReference type="PANTHER" id="PTHR43725">
    <property type="entry name" value="UDP-GLUCOSE 4-EPIMERASE"/>
    <property type="match status" value="1"/>
</dbReference>
<dbReference type="Gene3D" id="3.40.50.720">
    <property type="entry name" value="NAD(P)-binding Rossmann-like Domain"/>
    <property type="match status" value="1"/>
</dbReference>
<proteinExistence type="inferred from homology"/>
<name>A8J9S9_CHLRE</name>
<dbReference type="Gramene" id="PNW83948">
    <property type="protein sequence ID" value="PNW83948"/>
    <property type="gene ID" value="CHLRE_04g214502v5"/>
</dbReference>
<dbReference type="SUPFAM" id="SSF51735">
    <property type="entry name" value="NAD(P)-binding Rossmann-fold domains"/>
    <property type="match status" value="1"/>
</dbReference>
<dbReference type="InParanoid" id="A8J9S9"/>
<feature type="domain" description="NAD(P)-binding" evidence="9">
    <location>
        <begin position="9"/>
        <end position="332"/>
    </location>
</feature>
<comment type="catalytic activity">
    <reaction evidence="1">
        <text>UDP-alpha-D-glucose = UDP-alpha-D-galactose</text>
        <dbReference type="Rhea" id="RHEA:22168"/>
        <dbReference type="ChEBI" id="CHEBI:58885"/>
        <dbReference type="ChEBI" id="CHEBI:66914"/>
        <dbReference type="EC" id="5.1.3.2"/>
    </reaction>
</comment>
<dbReference type="Proteomes" id="UP000006906">
    <property type="component" value="Chromosome 4"/>
</dbReference>
<evidence type="ECO:0000256" key="8">
    <source>
        <dbReference type="RuleBase" id="RU366046"/>
    </source>
</evidence>
<gene>
    <name evidence="10" type="ORF">CHLRE_04g214502v5</name>
</gene>
<dbReference type="NCBIfam" id="NF007956">
    <property type="entry name" value="PRK10675.1"/>
    <property type="match status" value="1"/>
</dbReference>
<dbReference type="HOGENOM" id="CLU_007383_1_10_1"/>
<dbReference type="InterPro" id="IPR005886">
    <property type="entry name" value="UDP_G4E"/>
</dbReference>
<dbReference type="STRING" id="3055.A8J9S9"/>
<dbReference type="OrthoDB" id="9402762at2759"/>
<evidence type="ECO:0000256" key="6">
    <source>
        <dbReference type="ARBA" id="ARBA00023027"/>
    </source>
</evidence>
<protein>
    <recommendedName>
        <fullName evidence="5 8">UDP-glucose 4-epimerase</fullName>
        <ecNumber evidence="8">5.1.3.-</ecNumber>
    </recommendedName>
</protein>
<dbReference type="CDD" id="cd05247">
    <property type="entry name" value="UDP_G4E_1_SDR_e"/>
    <property type="match status" value="1"/>
</dbReference>
<evidence type="ECO:0000256" key="4">
    <source>
        <dbReference type="ARBA" id="ARBA00007637"/>
    </source>
</evidence>